<dbReference type="Proteomes" id="UP001595872">
    <property type="component" value="Unassembled WGS sequence"/>
</dbReference>
<dbReference type="RefSeq" id="WP_378252373.1">
    <property type="nucleotide sequence ID" value="NZ_JBHSIT010000001.1"/>
</dbReference>
<gene>
    <name evidence="1" type="ORF">ACFPCY_05145</name>
</gene>
<comment type="caution">
    <text evidence="1">The sequence shown here is derived from an EMBL/GenBank/DDBJ whole genome shotgun (WGS) entry which is preliminary data.</text>
</comment>
<dbReference type="EMBL" id="JBHSIT010000001">
    <property type="protein sequence ID" value="MFC4906693.1"/>
    <property type="molecule type" value="Genomic_DNA"/>
</dbReference>
<name>A0ABV9TRF6_9ACTN</name>
<organism evidence="1 2">
    <name type="scientific">Actinomadura gamaensis</name>
    <dbReference type="NCBI Taxonomy" id="1763541"/>
    <lineage>
        <taxon>Bacteria</taxon>
        <taxon>Bacillati</taxon>
        <taxon>Actinomycetota</taxon>
        <taxon>Actinomycetes</taxon>
        <taxon>Streptosporangiales</taxon>
        <taxon>Thermomonosporaceae</taxon>
        <taxon>Actinomadura</taxon>
    </lineage>
</organism>
<dbReference type="InterPro" id="IPR036375">
    <property type="entry name" value="Hemopexin-like_dom_sf"/>
</dbReference>
<proteinExistence type="predicted"/>
<dbReference type="Gene3D" id="2.110.10.10">
    <property type="entry name" value="Hemopexin-like domain"/>
    <property type="match status" value="1"/>
</dbReference>
<sequence>MGFMRIKNTGFSAAIVHPAAPWRAMFVRGDRVAVTAADGTVTEGPIQDCDWGDFRYIDLPYKDVSEGAVALPLDQGSGQMLLFKLNWLLHFHWTRGTLAEKYALDFSHGGPTLNTLLPAGYRDQIDALLMDSVAEGAPWRTHVFKRDRVATIDWAAGCTRDVTILEGVQPTAGWPRLAPEWSSDFDHVLPLPDADGGARRTLFVKGSAGCVFNWETGPESTGELTSLLPQLARIPAPYTTQYRPVSGRWTGSAATSPAGPRYEATIRLDLDGPTSTQLVSGDFFDVSGGTRSYAASFKCKPEVSGSPNGLVIKGIPSWSSDIGVYHVRIVVPRVAATEPASPAMLDVNRPMGTDYPDTLTFESRYFRTVELETDTMAGRAAFASYDTSRRPVPPGYANRRISVVSAFAEAGIEMRPSAATDQIGADESGADLLWSTAELHTAMVAHFAGYADSPQWRMWTFVASRYVDTGVVGTMFDRIGRNRQGMAVFHDAEDAAGELGTYEEPHTYVHELGHTFNLVHSWDKARVGARLGPFDGYGDLSWMNYPHLYRDATSSGTGAYWARFRFRFSDDELAHLRHAYYDAIVPGGADFFVAGSSAKLADDRVTAAMSEPLADDSGLVLTLSARPFLFGEPVLVEARLSRDGRDVSVHSDLSPAAQNLRFAITAPSGGTRLFRPLFRVCSGHDGATMTRLTVSQPAVYASAYLGSGADGPYFTDPGLYRVRAVYTAPDGSRVVSNTLPGRVRLPITPADQDAGELLMGDEAGTVVGLLGSDSPSLQAGNDALSELSSRFAGHPLAVYSHLAQGANAGRSYQHITGGRIRVRPPDTKDASAQLSAAIDASMGPHGLNDITLNAAMRRLAAVHAKAGEPDQADAVLSRMVEHFRARHVPPHVLATIRAQANATREQYMPNRARTPRKRS</sequence>
<dbReference type="SUPFAM" id="SSF55486">
    <property type="entry name" value="Metalloproteases ('zincins'), catalytic domain"/>
    <property type="match status" value="1"/>
</dbReference>
<accession>A0ABV9TRF6</accession>
<protein>
    <submittedName>
        <fullName evidence="1">Uncharacterized protein</fullName>
    </submittedName>
</protein>
<keyword evidence="2" id="KW-1185">Reference proteome</keyword>
<evidence type="ECO:0000313" key="1">
    <source>
        <dbReference type="EMBL" id="MFC4906693.1"/>
    </source>
</evidence>
<reference evidence="2" key="1">
    <citation type="journal article" date="2019" name="Int. J. Syst. Evol. Microbiol.">
        <title>The Global Catalogue of Microorganisms (GCM) 10K type strain sequencing project: providing services to taxonomists for standard genome sequencing and annotation.</title>
        <authorList>
            <consortium name="The Broad Institute Genomics Platform"/>
            <consortium name="The Broad Institute Genome Sequencing Center for Infectious Disease"/>
            <person name="Wu L."/>
            <person name="Ma J."/>
        </authorList>
    </citation>
    <scope>NUCLEOTIDE SEQUENCE [LARGE SCALE GENOMIC DNA]</scope>
    <source>
        <strain evidence="2">KLKA75</strain>
    </source>
</reference>
<evidence type="ECO:0000313" key="2">
    <source>
        <dbReference type="Proteomes" id="UP001595872"/>
    </source>
</evidence>